<keyword evidence="3" id="KW-1185">Reference proteome</keyword>
<dbReference type="SUPFAM" id="SSF51735">
    <property type="entry name" value="NAD(P)-binding Rossmann-fold domains"/>
    <property type="match status" value="1"/>
</dbReference>
<evidence type="ECO:0000313" key="3">
    <source>
        <dbReference type="Proteomes" id="UP000323708"/>
    </source>
</evidence>
<dbReference type="InterPro" id="IPR001509">
    <property type="entry name" value="Epimerase_deHydtase"/>
</dbReference>
<dbReference type="Pfam" id="PF01370">
    <property type="entry name" value="Epimerase"/>
    <property type="match status" value="1"/>
</dbReference>
<name>A0A5B0WQP2_9GAMM</name>
<dbReference type="InterPro" id="IPR036291">
    <property type="entry name" value="NAD(P)-bd_dom_sf"/>
</dbReference>
<accession>A0A5B0WQP2</accession>
<dbReference type="Gene3D" id="3.40.50.720">
    <property type="entry name" value="NAD(P)-binding Rossmann-like Domain"/>
    <property type="match status" value="1"/>
</dbReference>
<dbReference type="PANTHER" id="PTHR48079:SF6">
    <property type="entry name" value="NAD(P)-BINDING DOMAIN-CONTAINING PROTEIN-RELATED"/>
    <property type="match status" value="1"/>
</dbReference>
<gene>
    <name evidence="2" type="ORF">F0M18_13810</name>
</gene>
<reference evidence="2 3" key="1">
    <citation type="submission" date="2019-09" db="EMBL/GenBank/DDBJ databases">
        <authorList>
            <person name="Chen X.-Y."/>
        </authorList>
    </citation>
    <scope>NUCLEOTIDE SEQUENCE [LARGE SCALE GENOMIC DNA]</scope>
    <source>
        <strain evidence="2 3">NY5</strain>
    </source>
</reference>
<organism evidence="2 3">
    <name type="scientific">Pseudohalioglobus sediminis</name>
    <dbReference type="NCBI Taxonomy" id="2606449"/>
    <lineage>
        <taxon>Bacteria</taxon>
        <taxon>Pseudomonadati</taxon>
        <taxon>Pseudomonadota</taxon>
        <taxon>Gammaproteobacteria</taxon>
        <taxon>Cellvibrionales</taxon>
        <taxon>Halieaceae</taxon>
        <taxon>Pseudohalioglobus</taxon>
    </lineage>
</organism>
<dbReference type="InterPro" id="IPR051783">
    <property type="entry name" value="NAD(P)-dependent_oxidoreduct"/>
</dbReference>
<proteinExistence type="predicted"/>
<comment type="caution">
    <text evidence="2">The sequence shown here is derived from an EMBL/GenBank/DDBJ whole genome shotgun (WGS) entry which is preliminary data.</text>
</comment>
<dbReference type="GO" id="GO:0005737">
    <property type="term" value="C:cytoplasm"/>
    <property type="evidence" value="ECO:0007669"/>
    <property type="project" value="TreeGrafter"/>
</dbReference>
<dbReference type="GO" id="GO:0004029">
    <property type="term" value="F:aldehyde dehydrogenase (NAD+) activity"/>
    <property type="evidence" value="ECO:0007669"/>
    <property type="project" value="TreeGrafter"/>
</dbReference>
<feature type="domain" description="NAD-dependent epimerase/dehydratase" evidence="1">
    <location>
        <begin position="6"/>
        <end position="176"/>
    </location>
</feature>
<protein>
    <submittedName>
        <fullName evidence="2">NAD-dependent epimerase/dehydratase family protein</fullName>
    </submittedName>
</protein>
<dbReference type="RefSeq" id="WP_149612045.1">
    <property type="nucleotide sequence ID" value="NZ_VTUX01000007.1"/>
</dbReference>
<dbReference type="AlphaFoldDB" id="A0A5B0WQP2"/>
<dbReference type="PANTHER" id="PTHR48079">
    <property type="entry name" value="PROTEIN YEEZ"/>
    <property type="match status" value="1"/>
</dbReference>
<evidence type="ECO:0000259" key="1">
    <source>
        <dbReference type="Pfam" id="PF01370"/>
    </source>
</evidence>
<dbReference type="Proteomes" id="UP000323708">
    <property type="component" value="Unassembled WGS sequence"/>
</dbReference>
<evidence type="ECO:0000313" key="2">
    <source>
        <dbReference type="EMBL" id="KAA1189434.1"/>
    </source>
</evidence>
<sequence length="341" mass="37103">MKTLAIGGTGFLGAHIVDSLLAAGHSVGVLSRSKARSAREVPESVDIIEGDLGLLDRPSLTEMMSGYDKLVYAAGVDERVRPDGDAREFYFRENVETCRNVLLAARDTEISHVVVLNSIFTCFNRLHPELKLTQHHPYIASRVAQSEMVIEVSRGHFVASVLEIPWVFGDTKGKPSQWSALVSYVRYTRRLVAPNGGAVAISAKNVGRATLGALSAPRVSARIPIGDCQLSWDDMLRQLAKLSGKNDVSVMRMPDSVFAGLMRMGSVTLRLIGEKSGLDFSRLGELLTREFDVDLAASQKLLDYGDPDIEPALAATVASVPDYRRAATWSRLAPFKFAAAA</sequence>
<dbReference type="EMBL" id="VTUX01000007">
    <property type="protein sequence ID" value="KAA1189434.1"/>
    <property type="molecule type" value="Genomic_DNA"/>
</dbReference>